<evidence type="ECO:0008006" key="3">
    <source>
        <dbReference type="Google" id="ProtNLM"/>
    </source>
</evidence>
<keyword evidence="2" id="KW-1185">Reference proteome</keyword>
<reference evidence="1" key="1">
    <citation type="submission" date="2023-10" db="EMBL/GenBank/DDBJ databases">
        <title>Genome assembly of Pristionchus species.</title>
        <authorList>
            <person name="Yoshida K."/>
            <person name="Sommer R.J."/>
        </authorList>
    </citation>
    <scope>NUCLEOTIDE SEQUENCE</scope>
    <source>
        <strain evidence="1">RS0144</strain>
    </source>
</reference>
<dbReference type="EMBL" id="BTSX01000003">
    <property type="protein sequence ID" value="GMS88660.1"/>
    <property type="molecule type" value="Genomic_DNA"/>
</dbReference>
<name>A0AAV5T0T4_9BILA</name>
<dbReference type="Proteomes" id="UP001432027">
    <property type="component" value="Unassembled WGS sequence"/>
</dbReference>
<protein>
    <recommendedName>
        <fullName evidence="3">Sushi domain-containing protein</fullName>
    </recommendedName>
</protein>
<organism evidence="1 2">
    <name type="scientific">Pristionchus entomophagus</name>
    <dbReference type="NCBI Taxonomy" id="358040"/>
    <lineage>
        <taxon>Eukaryota</taxon>
        <taxon>Metazoa</taxon>
        <taxon>Ecdysozoa</taxon>
        <taxon>Nematoda</taxon>
        <taxon>Chromadorea</taxon>
        <taxon>Rhabditida</taxon>
        <taxon>Rhabditina</taxon>
        <taxon>Diplogasteromorpha</taxon>
        <taxon>Diplogasteroidea</taxon>
        <taxon>Neodiplogasteridae</taxon>
        <taxon>Pristionchus</taxon>
    </lineage>
</organism>
<accession>A0AAV5T0T4</accession>
<feature type="non-terminal residue" evidence="1">
    <location>
        <position position="1"/>
    </location>
</feature>
<gene>
    <name evidence="1" type="ORF">PENTCL1PPCAC_10835</name>
</gene>
<evidence type="ECO:0000313" key="2">
    <source>
        <dbReference type="Proteomes" id="UP001432027"/>
    </source>
</evidence>
<sequence length="130" mass="14522">FHNPATDSLVTATKQMHCVNGQWLTDIGEPVPPSLHVTCVDWRGTRTVCGNGGCTYSLEDPRAKMRYSEVGGCYELYCAAGNILGFNPEYGSWEPANQGHFTCSDKGWKRAYGVVIPESEYRFHIRVKCQ</sequence>
<evidence type="ECO:0000313" key="1">
    <source>
        <dbReference type="EMBL" id="GMS88660.1"/>
    </source>
</evidence>
<proteinExistence type="predicted"/>
<dbReference type="AlphaFoldDB" id="A0AAV5T0T4"/>
<comment type="caution">
    <text evidence="1">The sequence shown here is derived from an EMBL/GenBank/DDBJ whole genome shotgun (WGS) entry which is preliminary data.</text>
</comment>